<feature type="domain" description="ABC transporter" evidence="3">
    <location>
        <begin position="5"/>
        <end position="242"/>
    </location>
</feature>
<feature type="region of interest" description="Disordered" evidence="2">
    <location>
        <begin position="242"/>
        <end position="305"/>
    </location>
</feature>
<keyword evidence="4" id="KW-0547">Nucleotide-binding</keyword>
<keyword evidence="1" id="KW-0813">Transport</keyword>
<feature type="compositionally biased region" description="Basic and acidic residues" evidence="2">
    <location>
        <begin position="257"/>
        <end position="271"/>
    </location>
</feature>
<dbReference type="InterPro" id="IPR017911">
    <property type="entry name" value="MacB-like_ATP-bd"/>
</dbReference>
<dbReference type="Proteomes" id="UP000824504">
    <property type="component" value="Chromosome"/>
</dbReference>
<evidence type="ECO:0000256" key="1">
    <source>
        <dbReference type="ARBA" id="ARBA00022448"/>
    </source>
</evidence>
<accession>A0ABX8SHP6</accession>
<sequence length="316" mass="33718">MNLAARAAGLTRTYGSGSATVTALDHVDFDIVAGEFTAIMGPSGSGKSTLMHLMAALDTPTEGEVWIGDTAVSSLADTPLTVLRRERIGFVFQAFNLVPTLTARENVVLPLSIAGRKADEEWFDRLVDVLGIRDRLSHKPSELSGGQQQRVACARALMNRPDIVFADEPTGNLDSTSAAEVLGFLRRSVDEFGQTVVMVTHDAHAASYADRVVFLSDGRIIDEVRGASQDDLLGAMSRIYPRQGAGVGSDPSTGSGRFDRLNEPGDRRSEASQEASAAPGIYRDGGAAPAHRGMSDDEGDVESTLERSIARRALLD</sequence>
<organism evidence="4 5">
    <name type="scientific">Tessaracoccus palaemonis</name>
    <dbReference type="NCBI Taxonomy" id="2829499"/>
    <lineage>
        <taxon>Bacteria</taxon>
        <taxon>Bacillati</taxon>
        <taxon>Actinomycetota</taxon>
        <taxon>Actinomycetes</taxon>
        <taxon>Propionibacteriales</taxon>
        <taxon>Propionibacteriaceae</taxon>
        <taxon>Tessaracoccus</taxon>
    </lineage>
</organism>
<dbReference type="GO" id="GO:0005524">
    <property type="term" value="F:ATP binding"/>
    <property type="evidence" value="ECO:0007669"/>
    <property type="project" value="UniProtKB-KW"/>
</dbReference>
<evidence type="ECO:0000256" key="2">
    <source>
        <dbReference type="SAM" id="MobiDB-lite"/>
    </source>
</evidence>
<dbReference type="PANTHER" id="PTHR24220:SF685">
    <property type="entry name" value="ABC TRANSPORTER RELATED"/>
    <property type="match status" value="1"/>
</dbReference>
<dbReference type="PANTHER" id="PTHR24220">
    <property type="entry name" value="IMPORT ATP-BINDING PROTEIN"/>
    <property type="match status" value="1"/>
</dbReference>
<gene>
    <name evidence="4" type="ORF">KDB89_00015</name>
</gene>
<dbReference type="PROSITE" id="PS50893">
    <property type="entry name" value="ABC_TRANSPORTER_2"/>
    <property type="match status" value="1"/>
</dbReference>
<proteinExistence type="predicted"/>
<evidence type="ECO:0000313" key="4">
    <source>
        <dbReference type="EMBL" id="QXT62917.1"/>
    </source>
</evidence>
<reference evidence="4 5" key="1">
    <citation type="submission" date="2021-07" db="EMBL/GenBank/DDBJ databases">
        <title>complete genome sequencing of Tessaracoccus sp.J1M15.</title>
        <authorList>
            <person name="Bae J.-W."/>
            <person name="Kim D.-y."/>
        </authorList>
    </citation>
    <scope>NUCLEOTIDE SEQUENCE [LARGE SCALE GENOMIC DNA]</scope>
    <source>
        <strain evidence="4 5">J1M15</strain>
    </source>
</reference>
<protein>
    <submittedName>
        <fullName evidence="4">ABC transporter ATP-binding protein</fullName>
    </submittedName>
</protein>
<dbReference type="InterPro" id="IPR003439">
    <property type="entry name" value="ABC_transporter-like_ATP-bd"/>
</dbReference>
<dbReference type="InterPro" id="IPR003593">
    <property type="entry name" value="AAA+_ATPase"/>
</dbReference>
<dbReference type="SMART" id="SM00382">
    <property type="entry name" value="AAA"/>
    <property type="match status" value="1"/>
</dbReference>
<evidence type="ECO:0000259" key="3">
    <source>
        <dbReference type="PROSITE" id="PS50893"/>
    </source>
</evidence>
<dbReference type="CDD" id="cd03255">
    <property type="entry name" value="ABC_MJ0796_LolCDE_FtsE"/>
    <property type="match status" value="1"/>
</dbReference>
<keyword evidence="5" id="KW-1185">Reference proteome</keyword>
<dbReference type="InterPro" id="IPR015854">
    <property type="entry name" value="ABC_transpr_LolD-like"/>
</dbReference>
<evidence type="ECO:0000313" key="5">
    <source>
        <dbReference type="Proteomes" id="UP000824504"/>
    </source>
</evidence>
<dbReference type="RefSeq" id="WP_219082244.1">
    <property type="nucleotide sequence ID" value="NZ_CP079216.1"/>
</dbReference>
<name>A0ABX8SHP6_9ACTN</name>
<dbReference type="EMBL" id="CP079216">
    <property type="protein sequence ID" value="QXT62917.1"/>
    <property type="molecule type" value="Genomic_DNA"/>
</dbReference>
<dbReference type="Pfam" id="PF00005">
    <property type="entry name" value="ABC_tran"/>
    <property type="match status" value="1"/>
</dbReference>
<keyword evidence="4" id="KW-0067">ATP-binding</keyword>